<dbReference type="RefSeq" id="WP_207575804.1">
    <property type="nucleotide sequence ID" value="NZ_JAFNME010000026.1"/>
</dbReference>
<dbReference type="InterPro" id="IPR035985">
    <property type="entry name" value="Ubiquitin-activating_enz"/>
</dbReference>
<sequence length="254" mass="26953">MNDDQLLRYSRHILLDEIGIEGQERICAARVLILGAGGLGAPAALYLAASGVGQITVVDDDAVDLTNLQRQIAHTTARVGQPKVASLAQAVTDLNPQVQLQPIAQRADAALLDALLPGMTVVLDCCDNYRTRHLLNAACVRHGIPLVSGAAIKFDAQITVFDPRHSEAPCYACLFDPDAQFQEVQCATLGVLSPLVGIIGSMQAAEALKLITGIGQSLAGRLLLLDARTMEYSRMHTAKNPECKVCGPATHAAL</sequence>
<comment type="similarity">
    <text evidence="1">Belongs to the HesA/MoeB/ThiF family.</text>
</comment>
<dbReference type="EMBL" id="JAFNME010000026">
    <property type="protein sequence ID" value="MBO1250407.1"/>
    <property type="molecule type" value="Genomic_DNA"/>
</dbReference>
<dbReference type="NCBIfam" id="NF004281">
    <property type="entry name" value="PRK05690.1"/>
    <property type="match status" value="1"/>
</dbReference>
<dbReference type="Gene3D" id="3.40.50.720">
    <property type="entry name" value="NAD(P)-binding Rossmann-like Domain"/>
    <property type="match status" value="1"/>
</dbReference>
<dbReference type="InterPro" id="IPR045886">
    <property type="entry name" value="ThiF/MoeB/HesA"/>
</dbReference>
<dbReference type="GO" id="GO:0008641">
    <property type="term" value="F:ubiquitin-like modifier activating enzyme activity"/>
    <property type="evidence" value="ECO:0007669"/>
    <property type="project" value="InterPro"/>
</dbReference>
<dbReference type="GO" id="GO:0004792">
    <property type="term" value="F:thiosulfate-cyanide sulfurtransferase activity"/>
    <property type="evidence" value="ECO:0007669"/>
    <property type="project" value="TreeGrafter"/>
</dbReference>
<dbReference type="GO" id="GO:0005829">
    <property type="term" value="C:cytosol"/>
    <property type="evidence" value="ECO:0007669"/>
    <property type="project" value="TreeGrafter"/>
</dbReference>
<dbReference type="Pfam" id="PF00899">
    <property type="entry name" value="ThiF"/>
    <property type="match status" value="1"/>
</dbReference>
<keyword evidence="3" id="KW-0548">Nucleotidyltransferase</keyword>
<evidence type="ECO:0000256" key="1">
    <source>
        <dbReference type="ARBA" id="ARBA00009919"/>
    </source>
</evidence>
<dbReference type="AlphaFoldDB" id="A0A939GWN4"/>
<gene>
    <name evidence="3" type="primary">moeB</name>
    <name evidence="3" type="ORF">J1777_11320</name>
</gene>
<dbReference type="FunFam" id="3.40.50.720:FF:000080">
    <property type="entry name" value="Thiazole biosynthesis adenylyltransferase ThiF"/>
    <property type="match status" value="1"/>
</dbReference>
<dbReference type="PANTHER" id="PTHR10953">
    <property type="entry name" value="UBIQUITIN-ACTIVATING ENZYME E1"/>
    <property type="match status" value="1"/>
</dbReference>
<dbReference type="GO" id="GO:0016779">
    <property type="term" value="F:nucleotidyltransferase activity"/>
    <property type="evidence" value="ECO:0007669"/>
    <property type="project" value="UniProtKB-KW"/>
</dbReference>
<dbReference type="InterPro" id="IPR000594">
    <property type="entry name" value="ThiF_NAD_FAD-bd"/>
</dbReference>
<evidence type="ECO:0000259" key="2">
    <source>
        <dbReference type="Pfam" id="PF00899"/>
    </source>
</evidence>
<dbReference type="GO" id="GO:0008146">
    <property type="term" value="F:sulfotransferase activity"/>
    <property type="evidence" value="ECO:0007669"/>
    <property type="project" value="TreeGrafter"/>
</dbReference>
<protein>
    <submittedName>
        <fullName evidence="3">Molybdopterin-synthase adenylyltransferase MoeB</fullName>
    </submittedName>
</protein>
<dbReference type="PANTHER" id="PTHR10953:SF102">
    <property type="entry name" value="ADENYLYLTRANSFERASE AND SULFURTRANSFERASE MOCS3"/>
    <property type="match status" value="1"/>
</dbReference>
<evidence type="ECO:0000313" key="3">
    <source>
        <dbReference type="EMBL" id="MBO1250407.1"/>
    </source>
</evidence>
<evidence type="ECO:0000313" key="4">
    <source>
        <dbReference type="Proteomes" id="UP000664731"/>
    </source>
</evidence>
<accession>A0A939GWN4</accession>
<proteinExistence type="inferred from homology"/>
<name>A0A939GWN4_9BURK</name>
<keyword evidence="3" id="KW-0808">Transferase</keyword>
<dbReference type="Proteomes" id="UP000664731">
    <property type="component" value="Unassembled WGS sequence"/>
</dbReference>
<dbReference type="CDD" id="cd00757">
    <property type="entry name" value="ThiF_MoeB_HesA_family"/>
    <property type="match status" value="1"/>
</dbReference>
<organism evidence="3 4">
    <name type="scientific">Comamonas denitrificans</name>
    <dbReference type="NCBI Taxonomy" id="117506"/>
    <lineage>
        <taxon>Bacteria</taxon>
        <taxon>Pseudomonadati</taxon>
        <taxon>Pseudomonadota</taxon>
        <taxon>Betaproteobacteria</taxon>
        <taxon>Burkholderiales</taxon>
        <taxon>Comamonadaceae</taxon>
        <taxon>Comamonas</taxon>
    </lineage>
</organism>
<dbReference type="SUPFAM" id="SSF69572">
    <property type="entry name" value="Activating enzymes of the ubiquitin-like proteins"/>
    <property type="match status" value="1"/>
</dbReference>
<reference evidence="3" key="1">
    <citation type="submission" date="2021-03" db="EMBL/GenBank/DDBJ databases">
        <title>Comamonas denitrificans.</title>
        <authorList>
            <person name="Finster K."/>
        </authorList>
    </citation>
    <scope>NUCLEOTIDE SEQUENCE</scope>
    <source>
        <strain evidence="3">MM2021_4</strain>
    </source>
</reference>
<feature type="domain" description="THIF-type NAD/FAD binding fold" evidence="2">
    <location>
        <begin position="9"/>
        <end position="245"/>
    </location>
</feature>
<keyword evidence="4" id="KW-1185">Reference proteome</keyword>
<comment type="caution">
    <text evidence="3">The sequence shown here is derived from an EMBL/GenBank/DDBJ whole genome shotgun (WGS) entry which is preliminary data.</text>
</comment>